<organism evidence="1 2">
    <name type="scientific">Chitiniphilus shinanonensis</name>
    <dbReference type="NCBI Taxonomy" id="553088"/>
    <lineage>
        <taxon>Bacteria</taxon>
        <taxon>Pseudomonadati</taxon>
        <taxon>Pseudomonadota</taxon>
        <taxon>Betaproteobacteria</taxon>
        <taxon>Neisseriales</taxon>
        <taxon>Chitinibacteraceae</taxon>
        <taxon>Chitiniphilus</taxon>
    </lineage>
</organism>
<keyword evidence="2" id="KW-1185">Reference proteome</keyword>
<gene>
    <name evidence="1" type="ORF">GCM10007860_29470</name>
</gene>
<proteinExistence type="predicted"/>
<evidence type="ECO:0000313" key="1">
    <source>
        <dbReference type="EMBL" id="GLS05790.1"/>
    </source>
</evidence>
<dbReference type="Proteomes" id="UP001156836">
    <property type="component" value="Unassembled WGS sequence"/>
</dbReference>
<name>A0ABQ6BUW7_9NEIS</name>
<sequence>MDGLALRHLAEREAGVGGHFAQEPELGTGKAGLLVHAAVLALHGGDDDAEVLDDGEGAAFGCDGGIGGWLEVHGRAAPIKKNAALGRAQGVAQIQAPAARERKCRVILAMRVYLRKSMGVVAVACAPQYKPGKKRPALWAGRMYCRDLDRDYSALWRS</sequence>
<accession>A0ABQ6BUW7</accession>
<reference evidence="2" key="1">
    <citation type="journal article" date="2019" name="Int. J. Syst. Evol. Microbiol.">
        <title>The Global Catalogue of Microorganisms (GCM) 10K type strain sequencing project: providing services to taxonomists for standard genome sequencing and annotation.</title>
        <authorList>
            <consortium name="The Broad Institute Genomics Platform"/>
            <consortium name="The Broad Institute Genome Sequencing Center for Infectious Disease"/>
            <person name="Wu L."/>
            <person name="Ma J."/>
        </authorList>
    </citation>
    <scope>NUCLEOTIDE SEQUENCE [LARGE SCALE GENOMIC DNA]</scope>
    <source>
        <strain evidence="2">NBRC 104970</strain>
    </source>
</reference>
<dbReference type="EMBL" id="BSOZ01000065">
    <property type="protein sequence ID" value="GLS05790.1"/>
    <property type="molecule type" value="Genomic_DNA"/>
</dbReference>
<evidence type="ECO:0000313" key="2">
    <source>
        <dbReference type="Proteomes" id="UP001156836"/>
    </source>
</evidence>
<protein>
    <submittedName>
        <fullName evidence="1">Uncharacterized protein</fullName>
    </submittedName>
</protein>
<comment type="caution">
    <text evidence="1">The sequence shown here is derived from an EMBL/GenBank/DDBJ whole genome shotgun (WGS) entry which is preliminary data.</text>
</comment>